<evidence type="ECO:0000313" key="1">
    <source>
        <dbReference type="EMBL" id="KAK8096916.1"/>
    </source>
</evidence>
<gene>
    <name evidence="1" type="ORF">PG999_012860</name>
</gene>
<reference evidence="1 2" key="1">
    <citation type="submission" date="2023-01" db="EMBL/GenBank/DDBJ databases">
        <title>Analysis of 21 Apiospora genomes using comparative genomics revels a genus with tremendous synthesis potential of carbohydrate active enzymes and secondary metabolites.</title>
        <authorList>
            <person name="Sorensen T."/>
        </authorList>
    </citation>
    <scope>NUCLEOTIDE SEQUENCE [LARGE SCALE GENOMIC DNA]</scope>
    <source>
        <strain evidence="1 2">CBS 117206</strain>
    </source>
</reference>
<dbReference type="Proteomes" id="UP001392437">
    <property type="component" value="Unassembled WGS sequence"/>
</dbReference>
<keyword evidence="2" id="KW-1185">Reference proteome</keyword>
<protein>
    <submittedName>
        <fullName evidence="1">Uncharacterized protein</fullName>
    </submittedName>
</protein>
<organism evidence="1 2">
    <name type="scientific">Apiospora kogelbergensis</name>
    <dbReference type="NCBI Taxonomy" id="1337665"/>
    <lineage>
        <taxon>Eukaryota</taxon>
        <taxon>Fungi</taxon>
        <taxon>Dikarya</taxon>
        <taxon>Ascomycota</taxon>
        <taxon>Pezizomycotina</taxon>
        <taxon>Sordariomycetes</taxon>
        <taxon>Xylariomycetidae</taxon>
        <taxon>Amphisphaeriales</taxon>
        <taxon>Apiosporaceae</taxon>
        <taxon>Apiospora</taxon>
    </lineage>
</organism>
<sequence>MPPPILESGTKLPISSQVNKESRAETLRHYQKGFGSSSHPFRSYINPELDRLHLLCEYTPLCVQINPEHFNRLKQVAITTSFVSEDTNSVLTFSAFKFAYYKSSTPDPEEVTHRTLGNFLFYVQSRYFPQLRSLDVRFCGTCPHTEDIREEMLHSLKRTLLFRRKDGRGLYIEPITQEGWGYTELSGLRIRFLEKREDTDFPGDCERAAGHEAWLECVGVTLWVIMGPESVLDKNHEFNYRIQQRDHQLL</sequence>
<dbReference type="EMBL" id="JAQQWP010000010">
    <property type="protein sequence ID" value="KAK8096916.1"/>
    <property type="molecule type" value="Genomic_DNA"/>
</dbReference>
<dbReference type="AlphaFoldDB" id="A0AAW0QJ38"/>
<comment type="caution">
    <text evidence="1">The sequence shown here is derived from an EMBL/GenBank/DDBJ whole genome shotgun (WGS) entry which is preliminary data.</text>
</comment>
<accession>A0AAW0QJ38</accession>
<proteinExistence type="predicted"/>
<name>A0AAW0QJ38_9PEZI</name>
<evidence type="ECO:0000313" key="2">
    <source>
        <dbReference type="Proteomes" id="UP001392437"/>
    </source>
</evidence>